<dbReference type="CDD" id="cd00093">
    <property type="entry name" value="HTH_XRE"/>
    <property type="match status" value="1"/>
</dbReference>
<sequence>MHLDPSPPAPVAGFAETLREAIAARGTSLAQLSDRLRRHGNPVSIATLSCWQNGTRQPEGVCSLAAVEELETLLLLDSGTLQRRIGHSRRAGRPPKPRAPCEDWTREGPILDTFRALGIDPAASFNTHSVHAVCTTDAHGLVDTIHYRAILRPPSGRAGLIPYIDLPGVPTDVWPELTAATGCRVVQRHAHSSRMAFGMLLAVDDPPEQRQSALIEFTLHYPLPYPRDRLVTYASMYRTPELLLHVDFARSPSPTWIEEVTMVGGEEEIVPLPPANRTATTVRSGFAPGLIALRWGYGSREDGADPLPL</sequence>
<evidence type="ECO:0000313" key="3">
    <source>
        <dbReference type="Proteomes" id="UP000831467"/>
    </source>
</evidence>
<name>A0ABY4IBQ9_9MICO</name>
<evidence type="ECO:0000313" key="2">
    <source>
        <dbReference type="EMBL" id="UPL10204.1"/>
    </source>
</evidence>
<evidence type="ECO:0008006" key="4">
    <source>
        <dbReference type="Google" id="ProtNLM"/>
    </source>
</evidence>
<protein>
    <recommendedName>
        <fullName evidence="4">XRE family transcriptional regulator</fullName>
    </recommendedName>
</protein>
<gene>
    <name evidence="2" type="ORF">KV394_03370</name>
</gene>
<evidence type="ECO:0000256" key="1">
    <source>
        <dbReference type="SAM" id="MobiDB-lite"/>
    </source>
</evidence>
<dbReference type="EMBL" id="CP078076">
    <property type="protein sequence ID" value="UPL10204.1"/>
    <property type="molecule type" value="Genomic_DNA"/>
</dbReference>
<reference evidence="2 3" key="1">
    <citation type="submission" date="2021-06" db="EMBL/GenBank/DDBJ databases">
        <title>Genome-based taxonomic framework of Microbacterium strains isolated from marine environment, the description of four new species and reclassification of four preexisting species.</title>
        <authorList>
            <person name="Lee S.D."/>
            <person name="Kim S.-M."/>
            <person name="Byeon Y.-S."/>
            <person name="Yang H.L."/>
            <person name="Kim I.S."/>
        </authorList>
    </citation>
    <scope>NUCLEOTIDE SEQUENCE [LARGE SCALE GENOMIC DNA]</scope>
    <source>
        <strain evidence="2 3">SSW1-51</strain>
    </source>
</reference>
<dbReference type="InterPro" id="IPR001387">
    <property type="entry name" value="Cro/C1-type_HTH"/>
</dbReference>
<keyword evidence="3" id="KW-1185">Reference proteome</keyword>
<proteinExistence type="predicted"/>
<dbReference type="RefSeq" id="WP_247982306.1">
    <property type="nucleotide sequence ID" value="NZ_CP078076.1"/>
</dbReference>
<feature type="compositionally biased region" description="Basic residues" evidence="1">
    <location>
        <begin position="85"/>
        <end position="96"/>
    </location>
</feature>
<dbReference type="Proteomes" id="UP000831467">
    <property type="component" value="Chromosome"/>
</dbReference>
<accession>A0ABY4IBQ9</accession>
<organism evidence="2 3">
    <name type="scientific">Microbacterium sufflavum</name>
    <dbReference type="NCBI Taxonomy" id="2851649"/>
    <lineage>
        <taxon>Bacteria</taxon>
        <taxon>Bacillati</taxon>
        <taxon>Actinomycetota</taxon>
        <taxon>Actinomycetes</taxon>
        <taxon>Micrococcales</taxon>
        <taxon>Microbacteriaceae</taxon>
        <taxon>Microbacterium</taxon>
    </lineage>
</organism>
<feature type="region of interest" description="Disordered" evidence="1">
    <location>
        <begin position="85"/>
        <end position="105"/>
    </location>
</feature>